<gene>
    <name evidence="3" type="primary">RIT1</name>
    <name evidence="3" type="ORF">LTR69_008042</name>
</gene>
<dbReference type="Proteomes" id="UP001345691">
    <property type="component" value="Unassembled WGS sequence"/>
</dbReference>
<protein>
    <submittedName>
        <fullName evidence="3">tRNA A64-2'-O-ribosylphosphate transferase</fullName>
    </submittedName>
</protein>
<dbReference type="EMBL" id="JAVRRF010000019">
    <property type="protein sequence ID" value="KAK5055668.1"/>
    <property type="molecule type" value="Genomic_DNA"/>
</dbReference>
<evidence type="ECO:0000259" key="1">
    <source>
        <dbReference type="Pfam" id="PF04179"/>
    </source>
</evidence>
<organism evidence="3 4">
    <name type="scientific">Exophiala sideris</name>
    <dbReference type="NCBI Taxonomy" id="1016849"/>
    <lineage>
        <taxon>Eukaryota</taxon>
        <taxon>Fungi</taxon>
        <taxon>Dikarya</taxon>
        <taxon>Ascomycota</taxon>
        <taxon>Pezizomycotina</taxon>
        <taxon>Eurotiomycetes</taxon>
        <taxon>Chaetothyriomycetidae</taxon>
        <taxon>Chaetothyriales</taxon>
        <taxon>Herpotrichiellaceae</taxon>
        <taxon>Exophiala</taxon>
    </lineage>
</organism>
<accession>A0ABR0J3M3</accession>
<dbReference type="GO" id="GO:0016740">
    <property type="term" value="F:transferase activity"/>
    <property type="evidence" value="ECO:0007669"/>
    <property type="project" value="UniProtKB-KW"/>
</dbReference>
<proteinExistence type="predicted"/>
<dbReference type="PIRSF" id="PIRSF007747">
    <property type="entry name" value="Ribosyl_Ptfrase"/>
    <property type="match status" value="1"/>
</dbReference>
<dbReference type="Pfam" id="PF17184">
    <property type="entry name" value="Rit1_C"/>
    <property type="match status" value="1"/>
</dbReference>
<sequence length="463" mass="50957">MSSTAFPTKLEELTLNDSSHNPSLYANLRSIRRSALSIPHRLNSILSDAVFSKQVSGHYGLPLVANERCGSWYINPADKVGSAYFKSTDGHHSMWDFSLRRLNLQLLLILARYGGAVIVDTTRRGKSLPDAFGKTVPIWVAVINRALFPESTAMHGLQAPPPPNELGQSEVSQIEARLDKFTSAFCSLQLDLEKLRNELKRPIQLTWAMNGYFDIDSEDVLPSQDNNLLVLCSASRRVRGAEISEGGYIQGAGDDSEGWSHGLTAQIFWKHQEKLLTTPEDDLPGLIQQLLEEEKTSTDVPGGAIKIPPTPNLHIGVGLVSQLGIFDLIINCSGNSGGALPSIRDLQCRDHKLGSKDLRERLPALVDSVRYQLQKTRESQILVTCATGKDLSVGVAVTLLCLFYDEEGRLKDDLDKGLTVDVNKHLVKQRLAWISSAKPDANPSRATLQAVNSFLMQRPDSIA</sequence>
<evidence type="ECO:0000259" key="2">
    <source>
        <dbReference type="Pfam" id="PF17184"/>
    </source>
</evidence>
<dbReference type="PANTHER" id="PTHR31811:SF0">
    <property type="entry name" value="TRNA A64-2'-O-RIBOSYLPHOSPHATE TRANSFERASE"/>
    <property type="match status" value="1"/>
</dbReference>
<keyword evidence="4" id="KW-1185">Reference proteome</keyword>
<dbReference type="Pfam" id="PF04179">
    <property type="entry name" value="Init_tRNA_PT"/>
    <property type="match status" value="1"/>
</dbReference>
<name>A0ABR0J3M3_9EURO</name>
<dbReference type="InterPro" id="IPR033421">
    <property type="entry name" value="Rit1_DUSP-like"/>
</dbReference>
<evidence type="ECO:0000313" key="3">
    <source>
        <dbReference type="EMBL" id="KAK5055668.1"/>
    </source>
</evidence>
<dbReference type="PANTHER" id="PTHR31811">
    <property type="entry name" value="TRNA A64-2'-O-RIBOSYLPHOSPHATE TRANSFERASE"/>
    <property type="match status" value="1"/>
</dbReference>
<reference evidence="3 4" key="1">
    <citation type="submission" date="2023-08" db="EMBL/GenBank/DDBJ databases">
        <title>Black Yeasts Isolated from many extreme environments.</title>
        <authorList>
            <person name="Coleine C."/>
            <person name="Stajich J.E."/>
            <person name="Selbmann L."/>
        </authorList>
    </citation>
    <scope>NUCLEOTIDE SEQUENCE [LARGE SCALE GENOMIC DNA]</scope>
    <source>
        <strain evidence="3 4">CCFEE 6328</strain>
    </source>
</reference>
<dbReference type="InterPro" id="IPR007306">
    <property type="entry name" value="Rit1"/>
</dbReference>
<dbReference type="InterPro" id="IPR033449">
    <property type="entry name" value="Rit1_N"/>
</dbReference>
<feature type="domain" description="Rit1 N-terminal" evidence="2">
    <location>
        <begin position="31"/>
        <end position="291"/>
    </location>
</feature>
<feature type="domain" description="Rit1 DUSP-like" evidence="1">
    <location>
        <begin position="344"/>
        <end position="455"/>
    </location>
</feature>
<keyword evidence="3" id="KW-0808">Transferase</keyword>
<evidence type="ECO:0000313" key="4">
    <source>
        <dbReference type="Proteomes" id="UP001345691"/>
    </source>
</evidence>
<comment type="caution">
    <text evidence="3">The sequence shown here is derived from an EMBL/GenBank/DDBJ whole genome shotgun (WGS) entry which is preliminary data.</text>
</comment>